<reference evidence="3" key="1">
    <citation type="submission" date="2014-05" db="EMBL/GenBank/DDBJ databases">
        <authorList>
            <person name="Kube M."/>
        </authorList>
    </citation>
    <scope>NUCLEOTIDE SEQUENCE [LARGE SCALE GENOMIC DNA]</scope>
</reference>
<accession>A0A061ADG2</accession>
<proteinExistence type="predicted"/>
<sequence length="162" mass="19203">MLEMIIRYWLILLISVIVFMFTYWRLVFRGAIDIFDVSILFYHKYLVEEESLLNKMYFTKRNTLQVPRFKQIAWLLMILFIDVVLMIIIAFIGTITMQEVIVKLTLSFVSISAIVGMIIWILGIIIVYIQAKKCAKNQKSLNEFDISRLIKEIGDKHPNFWD</sequence>
<keyword evidence="1" id="KW-0812">Transmembrane</keyword>
<evidence type="ECO:0000313" key="3">
    <source>
        <dbReference type="Proteomes" id="UP000032434"/>
    </source>
</evidence>
<evidence type="ECO:0000313" key="2">
    <source>
        <dbReference type="EMBL" id="CDR31469.1"/>
    </source>
</evidence>
<evidence type="ECO:0000256" key="1">
    <source>
        <dbReference type="SAM" id="Phobius"/>
    </source>
</evidence>
<feature type="transmembrane region" description="Helical" evidence="1">
    <location>
        <begin position="6"/>
        <end position="24"/>
    </location>
</feature>
<dbReference type="KEGG" id="aoc:Aocu_13960"/>
<protein>
    <recommendedName>
        <fullName evidence="4">Transmembrane protein</fullName>
    </recommendedName>
</protein>
<keyword evidence="3" id="KW-1185">Reference proteome</keyword>
<dbReference type="EMBL" id="LK028559">
    <property type="protein sequence ID" value="CDR31469.1"/>
    <property type="molecule type" value="Genomic_DNA"/>
</dbReference>
<dbReference type="PATRIC" id="fig|35623.3.peg.1396"/>
<dbReference type="RefSeq" id="WP_045749881.1">
    <property type="nucleotide sequence ID" value="NZ_FUZK01000004.1"/>
</dbReference>
<keyword evidence="1" id="KW-0472">Membrane</keyword>
<feature type="transmembrane region" description="Helical" evidence="1">
    <location>
        <begin position="104"/>
        <end position="129"/>
    </location>
</feature>
<dbReference type="STRING" id="35623.Aocu_13960"/>
<keyword evidence="1" id="KW-1133">Transmembrane helix</keyword>
<dbReference type="InParanoid" id="A0A061ADG2"/>
<feature type="transmembrane region" description="Helical" evidence="1">
    <location>
        <begin position="72"/>
        <end position="92"/>
    </location>
</feature>
<name>A0A061ADG2_9MOLU</name>
<dbReference type="Proteomes" id="UP000032434">
    <property type="component" value="Chromosome 1"/>
</dbReference>
<evidence type="ECO:0008006" key="4">
    <source>
        <dbReference type="Google" id="ProtNLM"/>
    </source>
</evidence>
<organism evidence="2 3">
    <name type="scientific">Acholeplasma oculi</name>
    <dbReference type="NCBI Taxonomy" id="35623"/>
    <lineage>
        <taxon>Bacteria</taxon>
        <taxon>Bacillati</taxon>
        <taxon>Mycoplasmatota</taxon>
        <taxon>Mollicutes</taxon>
        <taxon>Acholeplasmatales</taxon>
        <taxon>Acholeplasmataceae</taxon>
        <taxon>Acholeplasma</taxon>
    </lineage>
</organism>
<dbReference type="HOGENOM" id="CLU_1631766_0_0_14"/>
<gene>
    <name evidence="2" type="ORF">Aocu_13960</name>
</gene>
<dbReference type="AlphaFoldDB" id="A0A061ADG2"/>